<protein>
    <recommendedName>
        <fullName evidence="9">DUF803-domain-containing protein</fullName>
    </recommendedName>
</protein>
<feature type="transmembrane region" description="Helical" evidence="6">
    <location>
        <begin position="268"/>
        <end position="287"/>
    </location>
</feature>
<feature type="region of interest" description="Disordered" evidence="5">
    <location>
        <begin position="74"/>
        <end position="169"/>
    </location>
</feature>
<organism evidence="7 8">
    <name type="scientific">Jaapia argillacea MUCL 33604</name>
    <dbReference type="NCBI Taxonomy" id="933084"/>
    <lineage>
        <taxon>Eukaryota</taxon>
        <taxon>Fungi</taxon>
        <taxon>Dikarya</taxon>
        <taxon>Basidiomycota</taxon>
        <taxon>Agaricomycotina</taxon>
        <taxon>Agaricomycetes</taxon>
        <taxon>Agaricomycetidae</taxon>
        <taxon>Jaapiales</taxon>
        <taxon>Jaapiaceae</taxon>
        <taxon>Jaapia</taxon>
    </lineage>
</organism>
<dbReference type="Pfam" id="PF05653">
    <property type="entry name" value="Mg_trans_NIPA"/>
    <property type="match status" value="1"/>
</dbReference>
<sequence length="652" mass="70934">MHIPNLIPEYLHIPWPSIFQSDSTIVDKLPHVTMSTFIGITVAISGNILISLALNLQKLAHRRLEAEKVELAKASNDRNNKNQAGVNGTPGRRRANFEAREVVREDEEEDDEGGSLAGTELAVQDAGGRNGDIDIMDTEPLLAGETSSPRDYGVNAGRRTPTSRNRALSPPRTFISRFLPFRSGNRREPQRTLLPVDVTTADELHEQAKSRRKHKKHSAKGRGQDGAEDHAEESRYLKSKLWWSGFLLMNVGEMGNFISYAFAPASVVAPLGTFALIANCIFAPVMLHERFRTLDIFGVFVAIVGAITVVLSSNTSDTKLDPEGLIKAISQHVFIAYSILYAVGAVILAGMSHGEAGRKWVFVDVGLCALFGGFTVLSTKGVSTLLTTRGLEMFAEWISYPLIVVLVATGVGQIRYLNRALMRFDSKVVIPIQFVLFNLSAIVGSAILYGDFRRATFHEMVTFLYGCAATFAGVFIIAWAPATDANSNDIDAESEAGADAQSENGVDRDSLFGSVGRRGRATLVLPSGMGSPQIGSPVLRHKPSSVGLMGLSPAQGLLLVHTPPHEGIPLPPRSNHPHYTHPNNSDPDRVLDSPDITRRRRAISWVGEEVQGRNRSQERRRMATMYGGSPTQASPRAGGTRESSLARNGGGR</sequence>
<feature type="transmembrane region" description="Helical" evidence="6">
    <location>
        <begin position="241"/>
        <end position="262"/>
    </location>
</feature>
<evidence type="ECO:0000256" key="6">
    <source>
        <dbReference type="SAM" id="Phobius"/>
    </source>
</evidence>
<feature type="region of interest" description="Disordered" evidence="5">
    <location>
        <begin position="189"/>
        <end position="230"/>
    </location>
</feature>
<proteinExistence type="predicted"/>
<feature type="transmembrane region" description="Helical" evidence="6">
    <location>
        <begin position="294"/>
        <end position="313"/>
    </location>
</feature>
<keyword evidence="4 6" id="KW-0472">Membrane</keyword>
<accession>A0A067QET4</accession>
<evidence type="ECO:0000256" key="2">
    <source>
        <dbReference type="ARBA" id="ARBA00022692"/>
    </source>
</evidence>
<gene>
    <name evidence="7" type="ORF">JAAARDRAFT_52643</name>
</gene>
<dbReference type="GO" id="GO:0015095">
    <property type="term" value="F:magnesium ion transmembrane transporter activity"/>
    <property type="evidence" value="ECO:0007669"/>
    <property type="project" value="InterPro"/>
</dbReference>
<dbReference type="InParanoid" id="A0A067QET4"/>
<dbReference type="InterPro" id="IPR008521">
    <property type="entry name" value="Mg_trans_NIPA"/>
</dbReference>
<dbReference type="EMBL" id="KL197709">
    <property type="protein sequence ID" value="KDQ64695.1"/>
    <property type="molecule type" value="Genomic_DNA"/>
</dbReference>
<dbReference type="PANTHER" id="PTHR12570:SF65">
    <property type="entry name" value="MAGNESIUM TRANSPORTER NIPA9-RELATED"/>
    <property type="match status" value="1"/>
</dbReference>
<feature type="region of interest" description="Disordered" evidence="5">
    <location>
        <begin position="490"/>
        <end position="513"/>
    </location>
</feature>
<dbReference type="AlphaFoldDB" id="A0A067QET4"/>
<dbReference type="HOGENOM" id="CLU_012349_2_2_1"/>
<feature type="transmembrane region" description="Helical" evidence="6">
    <location>
        <begin position="428"/>
        <end position="450"/>
    </location>
</feature>
<dbReference type="PANTHER" id="PTHR12570">
    <property type="match status" value="1"/>
</dbReference>
<evidence type="ECO:0000256" key="4">
    <source>
        <dbReference type="ARBA" id="ARBA00023136"/>
    </source>
</evidence>
<feature type="transmembrane region" description="Helical" evidence="6">
    <location>
        <begin position="325"/>
        <end position="348"/>
    </location>
</feature>
<evidence type="ECO:0008006" key="9">
    <source>
        <dbReference type="Google" id="ProtNLM"/>
    </source>
</evidence>
<reference evidence="8" key="1">
    <citation type="journal article" date="2014" name="Proc. Natl. Acad. Sci. U.S.A.">
        <title>Extensive sampling of basidiomycete genomes demonstrates inadequacy of the white-rot/brown-rot paradigm for wood decay fungi.</title>
        <authorList>
            <person name="Riley R."/>
            <person name="Salamov A.A."/>
            <person name="Brown D.W."/>
            <person name="Nagy L.G."/>
            <person name="Floudas D."/>
            <person name="Held B.W."/>
            <person name="Levasseur A."/>
            <person name="Lombard V."/>
            <person name="Morin E."/>
            <person name="Otillar R."/>
            <person name="Lindquist E.A."/>
            <person name="Sun H."/>
            <person name="LaButti K.M."/>
            <person name="Schmutz J."/>
            <person name="Jabbour D."/>
            <person name="Luo H."/>
            <person name="Baker S.E."/>
            <person name="Pisabarro A.G."/>
            <person name="Walton J.D."/>
            <person name="Blanchette R.A."/>
            <person name="Henrissat B."/>
            <person name="Martin F."/>
            <person name="Cullen D."/>
            <person name="Hibbett D.S."/>
            <person name="Grigoriev I.V."/>
        </authorList>
    </citation>
    <scope>NUCLEOTIDE SEQUENCE [LARGE SCALE GENOMIC DNA]</scope>
    <source>
        <strain evidence="8">MUCL 33604</strain>
    </source>
</reference>
<feature type="transmembrane region" description="Helical" evidence="6">
    <location>
        <begin position="462"/>
        <end position="480"/>
    </location>
</feature>
<feature type="region of interest" description="Disordered" evidence="5">
    <location>
        <begin position="565"/>
        <end position="594"/>
    </location>
</feature>
<feature type="transmembrane region" description="Helical" evidence="6">
    <location>
        <begin position="397"/>
        <end position="416"/>
    </location>
</feature>
<evidence type="ECO:0000313" key="8">
    <source>
        <dbReference type="Proteomes" id="UP000027265"/>
    </source>
</evidence>
<feature type="compositionally biased region" description="Basic and acidic residues" evidence="5">
    <location>
        <begin position="610"/>
        <end position="621"/>
    </location>
</feature>
<evidence type="ECO:0000256" key="1">
    <source>
        <dbReference type="ARBA" id="ARBA00004141"/>
    </source>
</evidence>
<dbReference type="OrthoDB" id="165382at2759"/>
<feature type="compositionally biased region" description="Basic residues" evidence="5">
    <location>
        <begin position="210"/>
        <end position="220"/>
    </location>
</feature>
<keyword evidence="3 6" id="KW-1133">Transmembrane helix</keyword>
<dbReference type="Proteomes" id="UP000027265">
    <property type="component" value="Unassembled WGS sequence"/>
</dbReference>
<feature type="compositionally biased region" description="Acidic residues" evidence="5">
    <location>
        <begin position="104"/>
        <end position="113"/>
    </location>
</feature>
<name>A0A067QET4_9AGAM</name>
<evidence type="ECO:0000256" key="5">
    <source>
        <dbReference type="SAM" id="MobiDB-lite"/>
    </source>
</evidence>
<feature type="transmembrane region" description="Helical" evidence="6">
    <location>
        <begin position="360"/>
        <end position="377"/>
    </location>
</feature>
<keyword evidence="8" id="KW-1185">Reference proteome</keyword>
<comment type="subcellular location">
    <subcellularLocation>
        <location evidence="1">Membrane</location>
        <topology evidence="1">Multi-pass membrane protein</topology>
    </subcellularLocation>
</comment>
<evidence type="ECO:0000256" key="3">
    <source>
        <dbReference type="ARBA" id="ARBA00022989"/>
    </source>
</evidence>
<feature type="region of interest" description="Disordered" evidence="5">
    <location>
        <begin position="607"/>
        <end position="652"/>
    </location>
</feature>
<evidence type="ECO:0000313" key="7">
    <source>
        <dbReference type="EMBL" id="KDQ64695.1"/>
    </source>
</evidence>
<dbReference type="InterPro" id="IPR037185">
    <property type="entry name" value="EmrE-like"/>
</dbReference>
<feature type="transmembrane region" description="Helical" evidence="6">
    <location>
        <begin position="32"/>
        <end position="54"/>
    </location>
</feature>
<dbReference type="GO" id="GO:0016020">
    <property type="term" value="C:membrane"/>
    <property type="evidence" value="ECO:0007669"/>
    <property type="project" value="UniProtKB-SubCell"/>
</dbReference>
<keyword evidence="2 6" id="KW-0812">Transmembrane</keyword>
<dbReference type="SUPFAM" id="SSF103481">
    <property type="entry name" value="Multidrug resistance efflux transporter EmrE"/>
    <property type="match status" value="1"/>
</dbReference>